<dbReference type="InterPro" id="IPR050534">
    <property type="entry name" value="Coronavir_polyprotein_1ab"/>
</dbReference>
<reference evidence="3" key="1">
    <citation type="journal article" date="2014" name="Int. J. Syst. Evol. Microbiol.">
        <title>Complete genome sequence of Corynebacterium casei LMG S-19264T (=DSM 44701T), isolated from a smear-ripened cheese.</title>
        <authorList>
            <consortium name="US DOE Joint Genome Institute (JGI-PGF)"/>
            <person name="Walter F."/>
            <person name="Albersmeier A."/>
            <person name="Kalinowski J."/>
            <person name="Ruckert C."/>
        </authorList>
    </citation>
    <scope>NUCLEOTIDE SEQUENCE</scope>
    <source>
        <strain evidence="3">KCTC 12870</strain>
    </source>
</reference>
<evidence type="ECO:0000313" key="3">
    <source>
        <dbReference type="EMBL" id="GHB93304.1"/>
    </source>
</evidence>
<dbReference type="SUPFAM" id="SSF55464">
    <property type="entry name" value="Origin of replication-binding domain, RBD-like"/>
    <property type="match status" value="1"/>
</dbReference>
<dbReference type="Proteomes" id="UP000642829">
    <property type="component" value="Unassembled WGS sequence"/>
</dbReference>
<dbReference type="InterPro" id="IPR014862">
    <property type="entry name" value="TrwC"/>
</dbReference>
<sequence length="931" mass="104117">MLRITVSDSEAGAKKYFQEALTRGDYYLDGQEAAGQWGGKGAAMLDLKGGVTKEAFMRLLSNRQPDGSRLTPRDALNRRPGYDFTFDVPKSVSILQAYFTDEAITAALHRAVDETMMEIEQDMHTRVRRDGAFEDRPTGNMIWGTFTHYTSRPAPAMHGLAEGLPDPHLHVHAYCVNATYDPVENRFKAGEFMRIKRDAHYYQAAFHTRLAGELQKLGYEIAPTKHAFEIKGIPATSIKRFSRRTKQIEDFAEEHDIHDPERRGQLGAKLRSGKDKDLTMTELRTAWTQAMEGTEMHELEAAQISAQESPDKDVVIDSHATQDAMSFSLLHELERVSEVGEKRLLGTALQSAIGRTDIATMVGSYSAHPDIIRGAYGDETRVTTLAILEEEQRMIDLALAGRGQFRPLVEEPYQFKEPLLRDPQRDTDEQQRAARHILYSCDWITGVVGKAGAGKTTLLKEIRAGARETGYDMVVVAPTAEASREVLRAEGFHHADTVKRLLADEQMQAGLRDKVLLVDEAGMVGTKDMLALLETARKQGAVKVVLSGDPKQIRSVPRGDALRTLQAFGGVDLAHLGKIQRQRDPALKQAVEAIAEGRVAKGFRLLEDHGGIIAKDSEDRMRALAQSYVETVQEKRGRFQKTALVISPTHREGEQVTRHIREQLKEAGQISGQERTFSRLVPLATTEAERAAPETYQPDMLVRFGQQWGDFKKGQIAAVDMNDQGKAHLRSPGGFLSPLPLKAATHLELYRRDTIRLAAGDKVRVTAGAKLDRGPGLRPLEMARGGTYQIADFDWAGNIVLTNGATLSQDFGHIAHGYCITADSAQAKTVDRVFASIGENSLSATDLRRFYVAISRAREEARVFTHDRQELMEAVMRDAPRRSAIELAGIDRRESFTREQAIRLAHDQYRDRENHRTRERNNRSRERDIDE</sequence>
<evidence type="ECO:0000256" key="1">
    <source>
        <dbReference type="SAM" id="MobiDB-lite"/>
    </source>
</evidence>
<dbReference type="RefSeq" id="WP_189511683.1">
    <property type="nucleotide sequence ID" value="NZ_BMXG01000003.1"/>
</dbReference>
<dbReference type="Pfam" id="PF13604">
    <property type="entry name" value="AAA_30"/>
    <property type="match status" value="1"/>
</dbReference>
<dbReference type="InterPro" id="IPR014059">
    <property type="entry name" value="TraI/TrwC_relax"/>
</dbReference>
<dbReference type="NCBIfam" id="NF041492">
    <property type="entry name" value="MobF"/>
    <property type="match status" value="1"/>
</dbReference>
<dbReference type="InterPro" id="IPR027417">
    <property type="entry name" value="P-loop_NTPase"/>
</dbReference>
<dbReference type="SUPFAM" id="SSF52540">
    <property type="entry name" value="P-loop containing nucleoside triphosphate hydrolases"/>
    <property type="match status" value="1"/>
</dbReference>
<protein>
    <recommendedName>
        <fullName evidence="2">TrwC relaxase domain-containing protein</fullName>
    </recommendedName>
</protein>
<feature type="domain" description="TrwC relaxase" evidence="2">
    <location>
        <begin position="12"/>
        <end position="292"/>
    </location>
</feature>
<dbReference type="PANTHER" id="PTHR43788">
    <property type="entry name" value="DNA2/NAM7 HELICASE FAMILY MEMBER"/>
    <property type="match status" value="1"/>
</dbReference>
<organism evidence="3 4">
    <name type="scientific">Cerasicoccus arenae</name>
    <dbReference type="NCBI Taxonomy" id="424488"/>
    <lineage>
        <taxon>Bacteria</taxon>
        <taxon>Pseudomonadati</taxon>
        <taxon>Verrucomicrobiota</taxon>
        <taxon>Opitutia</taxon>
        <taxon>Puniceicoccales</taxon>
        <taxon>Cerasicoccaceae</taxon>
        <taxon>Cerasicoccus</taxon>
    </lineage>
</organism>
<comment type="caution">
    <text evidence="3">The sequence shown here is derived from an EMBL/GenBank/DDBJ whole genome shotgun (WGS) entry which is preliminary data.</text>
</comment>
<feature type="region of interest" description="Disordered" evidence="1">
    <location>
        <begin position="905"/>
        <end position="931"/>
    </location>
</feature>
<reference evidence="3" key="2">
    <citation type="submission" date="2020-09" db="EMBL/GenBank/DDBJ databases">
        <authorList>
            <person name="Sun Q."/>
            <person name="Kim S."/>
        </authorList>
    </citation>
    <scope>NUCLEOTIDE SEQUENCE</scope>
    <source>
        <strain evidence="3">KCTC 12870</strain>
    </source>
</reference>
<gene>
    <name evidence="3" type="ORF">GCM10007047_05820</name>
</gene>
<proteinExistence type="predicted"/>
<dbReference type="Gene3D" id="3.40.50.300">
    <property type="entry name" value="P-loop containing nucleotide triphosphate hydrolases"/>
    <property type="match status" value="2"/>
</dbReference>
<dbReference type="Pfam" id="PF08751">
    <property type="entry name" value="TrwC"/>
    <property type="match status" value="1"/>
</dbReference>
<keyword evidence="4" id="KW-1185">Reference proteome</keyword>
<dbReference type="NCBIfam" id="TIGR02686">
    <property type="entry name" value="relax_trwC"/>
    <property type="match status" value="1"/>
</dbReference>
<evidence type="ECO:0000313" key="4">
    <source>
        <dbReference type="Proteomes" id="UP000642829"/>
    </source>
</evidence>
<accession>A0A8J3GD61</accession>
<name>A0A8J3GD61_9BACT</name>
<dbReference type="AlphaFoldDB" id="A0A8J3GD61"/>
<evidence type="ECO:0000259" key="2">
    <source>
        <dbReference type="Pfam" id="PF08751"/>
    </source>
</evidence>
<dbReference type="EMBL" id="BMXG01000003">
    <property type="protein sequence ID" value="GHB93304.1"/>
    <property type="molecule type" value="Genomic_DNA"/>
</dbReference>